<evidence type="ECO:0000313" key="1">
    <source>
        <dbReference type="EMBL" id="KAF2766706.1"/>
    </source>
</evidence>
<protein>
    <submittedName>
        <fullName evidence="1">Uncharacterized protein</fullName>
    </submittedName>
</protein>
<dbReference type="SUPFAM" id="SSF55486">
    <property type="entry name" value="Metalloproteases ('zincins'), catalytic domain"/>
    <property type="match status" value="1"/>
</dbReference>
<dbReference type="GO" id="GO:0008237">
    <property type="term" value="F:metallopeptidase activity"/>
    <property type="evidence" value="ECO:0007669"/>
    <property type="project" value="InterPro"/>
</dbReference>
<keyword evidence="2" id="KW-1185">Reference proteome</keyword>
<dbReference type="OrthoDB" id="291007at2759"/>
<dbReference type="InterPro" id="IPR024079">
    <property type="entry name" value="MetalloPept_cat_dom_sf"/>
</dbReference>
<dbReference type="Proteomes" id="UP000799436">
    <property type="component" value="Unassembled WGS sequence"/>
</dbReference>
<name>A0A6G1L1E4_9PEZI</name>
<dbReference type="AlphaFoldDB" id="A0A6G1L1E4"/>
<dbReference type="EMBL" id="ML995867">
    <property type="protein sequence ID" value="KAF2766706.1"/>
    <property type="molecule type" value="Genomic_DNA"/>
</dbReference>
<gene>
    <name evidence="1" type="ORF">EJ03DRAFT_329848</name>
</gene>
<sequence>MGLTHEHQQPDRDSYINIEWSKVPGYTAVVEDEATMDYIFTQYKVEDHDYERAEYLLTHTAVLALKYCPALFEYMLYPNKMVIDQADWEAHWKSSTNYDYDSIMGYGSSEGIVFRKNADGSTSPIYQGGSNDYRRKGLSPADIAAVVDLYPPIAGSAAQRNVHMNIEENSGDWVYVGNWSAAAVSISPNYTTTIYNPAVAT</sequence>
<organism evidence="1 2">
    <name type="scientific">Teratosphaeria nubilosa</name>
    <dbReference type="NCBI Taxonomy" id="161662"/>
    <lineage>
        <taxon>Eukaryota</taxon>
        <taxon>Fungi</taxon>
        <taxon>Dikarya</taxon>
        <taxon>Ascomycota</taxon>
        <taxon>Pezizomycotina</taxon>
        <taxon>Dothideomycetes</taxon>
        <taxon>Dothideomycetidae</taxon>
        <taxon>Mycosphaerellales</taxon>
        <taxon>Teratosphaeriaceae</taxon>
        <taxon>Teratosphaeria</taxon>
    </lineage>
</organism>
<proteinExistence type="predicted"/>
<accession>A0A6G1L1E4</accession>
<reference evidence="1" key="1">
    <citation type="journal article" date="2020" name="Stud. Mycol.">
        <title>101 Dothideomycetes genomes: a test case for predicting lifestyles and emergence of pathogens.</title>
        <authorList>
            <person name="Haridas S."/>
            <person name="Albert R."/>
            <person name="Binder M."/>
            <person name="Bloem J."/>
            <person name="Labutti K."/>
            <person name="Salamov A."/>
            <person name="Andreopoulos B."/>
            <person name="Baker S."/>
            <person name="Barry K."/>
            <person name="Bills G."/>
            <person name="Bluhm B."/>
            <person name="Cannon C."/>
            <person name="Castanera R."/>
            <person name="Culley D."/>
            <person name="Daum C."/>
            <person name="Ezra D."/>
            <person name="Gonzalez J."/>
            <person name="Henrissat B."/>
            <person name="Kuo A."/>
            <person name="Liang C."/>
            <person name="Lipzen A."/>
            <person name="Lutzoni F."/>
            <person name="Magnuson J."/>
            <person name="Mondo S."/>
            <person name="Nolan M."/>
            <person name="Ohm R."/>
            <person name="Pangilinan J."/>
            <person name="Park H.-J."/>
            <person name="Ramirez L."/>
            <person name="Alfaro M."/>
            <person name="Sun H."/>
            <person name="Tritt A."/>
            <person name="Yoshinaga Y."/>
            <person name="Zwiers L.-H."/>
            <person name="Turgeon B."/>
            <person name="Goodwin S."/>
            <person name="Spatafora J."/>
            <person name="Crous P."/>
            <person name="Grigoriev I."/>
        </authorList>
    </citation>
    <scope>NUCLEOTIDE SEQUENCE</scope>
    <source>
        <strain evidence="1">CBS 116005</strain>
    </source>
</reference>
<dbReference type="Gene3D" id="3.40.390.10">
    <property type="entry name" value="Collagenase (Catalytic Domain)"/>
    <property type="match status" value="1"/>
</dbReference>
<evidence type="ECO:0000313" key="2">
    <source>
        <dbReference type="Proteomes" id="UP000799436"/>
    </source>
</evidence>